<accession>A0AAV4VCW1</accession>
<evidence type="ECO:0000313" key="2">
    <source>
        <dbReference type="EMBL" id="GIY67694.1"/>
    </source>
</evidence>
<sequence length="73" mass="8245">MSSVSGCSSLRQRSLWWQRTSMTTKRILEVSSLSMINGLRPPLNPGKSLFFRQTADWNSAQEKDMQGARGKGR</sequence>
<organism evidence="2 3">
    <name type="scientific">Caerostris darwini</name>
    <dbReference type="NCBI Taxonomy" id="1538125"/>
    <lineage>
        <taxon>Eukaryota</taxon>
        <taxon>Metazoa</taxon>
        <taxon>Ecdysozoa</taxon>
        <taxon>Arthropoda</taxon>
        <taxon>Chelicerata</taxon>
        <taxon>Arachnida</taxon>
        <taxon>Araneae</taxon>
        <taxon>Araneomorphae</taxon>
        <taxon>Entelegynae</taxon>
        <taxon>Araneoidea</taxon>
        <taxon>Araneidae</taxon>
        <taxon>Caerostris</taxon>
    </lineage>
</organism>
<dbReference type="EMBL" id="BPLQ01012768">
    <property type="protein sequence ID" value="GIY67694.1"/>
    <property type="molecule type" value="Genomic_DNA"/>
</dbReference>
<name>A0AAV4VCW1_9ARAC</name>
<reference evidence="2 3" key="1">
    <citation type="submission" date="2021-06" db="EMBL/GenBank/DDBJ databases">
        <title>Caerostris darwini draft genome.</title>
        <authorList>
            <person name="Kono N."/>
            <person name="Arakawa K."/>
        </authorList>
    </citation>
    <scope>NUCLEOTIDE SEQUENCE [LARGE SCALE GENOMIC DNA]</scope>
</reference>
<dbReference type="Proteomes" id="UP001054837">
    <property type="component" value="Unassembled WGS sequence"/>
</dbReference>
<protein>
    <submittedName>
        <fullName evidence="2">Uncharacterized protein</fullName>
    </submittedName>
</protein>
<keyword evidence="3" id="KW-1185">Reference proteome</keyword>
<evidence type="ECO:0000256" key="1">
    <source>
        <dbReference type="SAM" id="MobiDB-lite"/>
    </source>
</evidence>
<feature type="region of interest" description="Disordered" evidence="1">
    <location>
        <begin position="54"/>
        <end position="73"/>
    </location>
</feature>
<dbReference type="AlphaFoldDB" id="A0AAV4VCW1"/>
<evidence type="ECO:0000313" key="3">
    <source>
        <dbReference type="Proteomes" id="UP001054837"/>
    </source>
</evidence>
<proteinExistence type="predicted"/>
<gene>
    <name evidence="2" type="ORF">CDAR_35701</name>
</gene>
<comment type="caution">
    <text evidence="2">The sequence shown here is derived from an EMBL/GenBank/DDBJ whole genome shotgun (WGS) entry which is preliminary data.</text>
</comment>